<sequence length="110" mass="11222">MKTVTTMMLRCAAIGASTAVCLTLAGCMSSSPIWDAHMGESVRNVMHAQIIHPGPPTDDDARGTDGRAAVAAMKNYDKSLRSPTPTASPFVIGVSSGGSPMSAPSGDTGQ</sequence>
<evidence type="ECO:0000256" key="2">
    <source>
        <dbReference type="SAM" id="SignalP"/>
    </source>
</evidence>
<protein>
    <recommendedName>
        <fullName evidence="5">Lipoprotein</fullName>
    </recommendedName>
</protein>
<evidence type="ECO:0000313" key="3">
    <source>
        <dbReference type="EMBL" id="VVE25667.1"/>
    </source>
</evidence>
<feature type="compositionally biased region" description="Low complexity" evidence="1">
    <location>
        <begin position="93"/>
        <end position="110"/>
    </location>
</feature>
<dbReference type="EMBL" id="CABPSL010000014">
    <property type="protein sequence ID" value="VVE25667.1"/>
    <property type="molecule type" value="Genomic_DNA"/>
</dbReference>
<feature type="chain" id="PRO_5022709170" description="Lipoprotein" evidence="2">
    <location>
        <begin position="20"/>
        <end position="110"/>
    </location>
</feature>
<feature type="signal peptide" evidence="2">
    <location>
        <begin position="1"/>
        <end position="19"/>
    </location>
</feature>
<organism evidence="3 4">
    <name type="scientific">Pandoraea cepalis</name>
    <dbReference type="NCBI Taxonomy" id="2508294"/>
    <lineage>
        <taxon>Bacteria</taxon>
        <taxon>Pseudomonadati</taxon>
        <taxon>Pseudomonadota</taxon>
        <taxon>Betaproteobacteria</taxon>
        <taxon>Burkholderiales</taxon>
        <taxon>Burkholderiaceae</taxon>
        <taxon>Pandoraea</taxon>
    </lineage>
</organism>
<dbReference type="RefSeq" id="WP_017233456.1">
    <property type="nucleotide sequence ID" value="NZ_QAID01000043.1"/>
</dbReference>
<name>A0A5E4WKZ3_9BURK</name>
<dbReference type="PROSITE" id="PS51257">
    <property type="entry name" value="PROKAR_LIPOPROTEIN"/>
    <property type="match status" value="1"/>
</dbReference>
<gene>
    <name evidence="3" type="ORF">PCE31106_03368</name>
</gene>
<evidence type="ECO:0000256" key="1">
    <source>
        <dbReference type="SAM" id="MobiDB-lite"/>
    </source>
</evidence>
<reference evidence="3 4" key="1">
    <citation type="submission" date="2019-08" db="EMBL/GenBank/DDBJ databases">
        <authorList>
            <person name="Peeters C."/>
        </authorList>
    </citation>
    <scope>NUCLEOTIDE SEQUENCE [LARGE SCALE GENOMIC DNA]</scope>
    <source>
        <strain evidence="3 4">LMG 31106</strain>
    </source>
</reference>
<dbReference type="Proteomes" id="UP000384354">
    <property type="component" value="Unassembled WGS sequence"/>
</dbReference>
<evidence type="ECO:0000313" key="4">
    <source>
        <dbReference type="Proteomes" id="UP000384354"/>
    </source>
</evidence>
<keyword evidence="2" id="KW-0732">Signal</keyword>
<accession>A0A5E4WKZ3</accession>
<dbReference type="AlphaFoldDB" id="A0A5E4WKZ3"/>
<proteinExistence type="predicted"/>
<feature type="region of interest" description="Disordered" evidence="1">
    <location>
        <begin position="74"/>
        <end position="110"/>
    </location>
</feature>
<evidence type="ECO:0008006" key="5">
    <source>
        <dbReference type="Google" id="ProtNLM"/>
    </source>
</evidence>